<keyword evidence="2" id="KW-0813">Transport</keyword>
<evidence type="ECO:0000256" key="1">
    <source>
        <dbReference type="ARBA" id="ARBA00008520"/>
    </source>
</evidence>
<comment type="similarity">
    <text evidence="1">Belongs to the bacterial solute-binding protein 1 family.</text>
</comment>
<dbReference type="GO" id="GO:0055052">
    <property type="term" value="C:ATP-binding cassette (ABC) transporter complex, substrate-binding subunit-containing"/>
    <property type="evidence" value="ECO:0007669"/>
    <property type="project" value="TreeGrafter"/>
</dbReference>
<organism evidence="5 6">
    <name type="scientific">Pseudonocardia cypriaca</name>
    <dbReference type="NCBI Taxonomy" id="882449"/>
    <lineage>
        <taxon>Bacteria</taxon>
        <taxon>Bacillati</taxon>
        <taxon>Actinomycetota</taxon>
        <taxon>Actinomycetes</taxon>
        <taxon>Pseudonocardiales</taxon>
        <taxon>Pseudonocardiaceae</taxon>
        <taxon>Pseudonocardia</taxon>
    </lineage>
</organism>
<reference evidence="5 6" key="1">
    <citation type="submission" date="2019-06" db="EMBL/GenBank/DDBJ databases">
        <title>Sequencing the genomes of 1000 actinobacteria strains.</title>
        <authorList>
            <person name="Klenk H.-P."/>
        </authorList>
    </citation>
    <scope>NUCLEOTIDE SEQUENCE [LARGE SCALE GENOMIC DNA]</scope>
    <source>
        <strain evidence="5 6">DSM 45511</strain>
    </source>
</reference>
<keyword evidence="3 4" id="KW-0732">Signal</keyword>
<dbReference type="GO" id="GO:0042956">
    <property type="term" value="P:maltodextrin transmembrane transport"/>
    <property type="evidence" value="ECO:0007669"/>
    <property type="project" value="TreeGrafter"/>
</dbReference>
<dbReference type="PANTHER" id="PTHR30061">
    <property type="entry name" value="MALTOSE-BINDING PERIPLASMIC PROTEIN"/>
    <property type="match status" value="1"/>
</dbReference>
<dbReference type="AlphaFoldDB" id="A0A543FWP6"/>
<dbReference type="GO" id="GO:1901982">
    <property type="term" value="F:maltose binding"/>
    <property type="evidence" value="ECO:0007669"/>
    <property type="project" value="TreeGrafter"/>
</dbReference>
<feature type="signal peptide" evidence="4">
    <location>
        <begin position="1"/>
        <end position="24"/>
    </location>
</feature>
<evidence type="ECO:0000256" key="2">
    <source>
        <dbReference type="ARBA" id="ARBA00022448"/>
    </source>
</evidence>
<dbReference type="GO" id="GO:0015768">
    <property type="term" value="P:maltose transport"/>
    <property type="evidence" value="ECO:0007669"/>
    <property type="project" value="TreeGrafter"/>
</dbReference>
<sequence length="434" mass="45211">MWSMPGSRTARRSAVAVLAVAALALTGCGGGGTASGGGGDRTLTVWIMEGTNPDAQPFFSELSTAFQQRTGATLDVQFVQWASAHDKFVTAIAGGTTPDVAEIGTTWVGEFGDAGALVDLTPRVQEAGLSDGLVDGLVEAGTLGGALYGMPWYAGVRSIVYRTDVFAELGLQPPTTWDELVAVGQRIKEARPDLLPLPIAGDNEFIVYPFVWGAGGQIATQNGDTWTSGIDSPQARAGIQFYADLALEHGFSTPAAATWRETDVRDSFTKGQSAMIFSGSWTPKAILEAAPDLQGKIGAFPIPGPTGGLAPSVLGGSLLSIFETSDDQDLAWQLVETMGTGDFAAKWAQESSYFPGTTALLNEAARSPDPLVAPFAMQMVDSGRSVPVTPAFGQIQGKKTIAAMMRSVLTGEATVEQATSTAAAEMNEIFASGA</sequence>
<dbReference type="Pfam" id="PF01547">
    <property type="entry name" value="SBP_bac_1"/>
    <property type="match status" value="1"/>
</dbReference>
<evidence type="ECO:0000313" key="6">
    <source>
        <dbReference type="Proteomes" id="UP000319818"/>
    </source>
</evidence>
<feature type="chain" id="PRO_5039094424" evidence="4">
    <location>
        <begin position="25"/>
        <end position="434"/>
    </location>
</feature>
<protein>
    <submittedName>
        <fullName evidence="5">Carbohydrate ABC transporter substrate-binding protein (CUT1 family)</fullName>
    </submittedName>
</protein>
<evidence type="ECO:0000313" key="5">
    <source>
        <dbReference type="EMBL" id="TQM38265.1"/>
    </source>
</evidence>
<dbReference type="CDD" id="cd14747">
    <property type="entry name" value="PBP2_MalE"/>
    <property type="match status" value="1"/>
</dbReference>
<name>A0A543FWP6_9PSEU</name>
<dbReference type="Gene3D" id="3.40.190.10">
    <property type="entry name" value="Periplasmic binding protein-like II"/>
    <property type="match status" value="2"/>
</dbReference>
<keyword evidence="6" id="KW-1185">Reference proteome</keyword>
<proteinExistence type="inferred from homology"/>
<dbReference type="EMBL" id="VFPH01000002">
    <property type="protein sequence ID" value="TQM38265.1"/>
    <property type="molecule type" value="Genomic_DNA"/>
</dbReference>
<evidence type="ECO:0000256" key="3">
    <source>
        <dbReference type="ARBA" id="ARBA00022729"/>
    </source>
</evidence>
<gene>
    <name evidence="5" type="ORF">FB388_5496</name>
</gene>
<accession>A0A543FWP6</accession>
<comment type="caution">
    <text evidence="5">The sequence shown here is derived from an EMBL/GenBank/DDBJ whole genome shotgun (WGS) entry which is preliminary data.</text>
</comment>
<dbReference type="SUPFAM" id="SSF53850">
    <property type="entry name" value="Periplasmic binding protein-like II"/>
    <property type="match status" value="1"/>
</dbReference>
<dbReference type="PANTHER" id="PTHR30061:SF50">
    <property type="entry name" value="MALTOSE_MALTODEXTRIN-BINDING PERIPLASMIC PROTEIN"/>
    <property type="match status" value="1"/>
</dbReference>
<dbReference type="Proteomes" id="UP000319818">
    <property type="component" value="Unassembled WGS sequence"/>
</dbReference>
<dbReference type="InterPro" id="IPR006059">
    <property type="entry name" value="SBP"/>
</dbReference>
<evidence type="ECO:0000256" key="4">
    <source>
        <dbReference type="SAM" id="SignalP"/>
    </source>
</evidence>